<sequence>MIKVTHEAADWFKRELGLEAGQAVRFFARYSAGGNLHPGFSLGIDVDRPVSPGITSVVEGITFFMEERDMWYLNGYHLNVSYDQGLGDIEYEYEAAGPPN</sequence>
<evidence type="ECO:0000313" key="2">
    <source>
        <dbReference type="Proteomes" id="UP001597262"/>
    </source>
</evidence>
<dbReference type="RefSeq" id="WP_379319728.1">
    <property type="nucleotide sequence ID" value="NZ_JBHTLM010000008.1"/>
</dbReference>
<reference evidence="2" key="1">
    <citation type="journal article" date="2019" name="Int. J. Syst. Evol. Microbiol.">
        <title>The Global Catalogue of Microorganisms (GCM) 10K type strain sequencing project: providing services to taxonomists for standard genome sequencing and annotation.</title>
        <authorList>
            <consortium name="The Broad Institute Genomics Platform"/>
            <consortium name="The Broad Institute Genome Sequencing Center for Infectious Disease"/>
            <person name="Wu L."/>
            <person name="Ma J."/>
        </authorList>
    </citation>
    <scope>NUCLEOTIDE SEQUENCE [LARGE SCALE GENOMIC DNA]</scope>
    <source>
        <strain evidence="2">CCUG 59189</strain>
    </source>
</reference>
<evidence type="ECO:0000313" key="1">
    <source>
        <dbReference type="EMBL" id="MFD1177293.1"/>
    </source>
</evidence>
<dbReference type="SUPFAM" id="SSF89360">
    <property type="entry name" value="HesB-like domain"/>
    <property type="match status" value="1"/>
</dbReference>
<name>A0ABW3RY68_9BACL</name>
<proteinExistence type="predicted"/>
<accession>A0ABW3RY68</accession>
<keyword evidence="2" id="KW-1185">Reference proteome</keyword>
<dbReference type="Proteomes" id="UP001597262">
    <property type="component" value="Unassembled WGS sequence"/>
</dbReference>
<comment type="caution">
    <text evidence="1">The sequence shown here is derived from an EMBL/GenBank/DDBJ whole genome shotgun (WGS) entry which is preliminary data.</text>
</comment>
<dbReference type="EMBL" id="JBHTLM010000008">
    <property type="protein sequence ID" value="MFD1177293.1"/>
    <property type="molecule type" value="Genomic_DNA"/>
</dbReference>
<organism evidence="1 2">
    <name type="scientific">Paenibacillus puldeungensis</name>
    <dbReference type="NCBI Taxonomy" id="696536"/>
    <lineage>
        <taxon>Bacteria</taxon>
        <taxon>Bacillati</taxon>
        <taxon>Bacillota</taxon>
        <taxon>Bacilli</taxon>
        <taxon>Bacillales</taxon>
        <taxon>Paenibacillaceae</taxon>
        <taxon>Paenibacillus</taxon>
    </lineage>
</organism>
<dbReference type="InterPro" id="IPR035903">
    <property type="entry name" value="HesB-like_dom_sf"/>
</dbReference>
<protein>
    <submittedName>
        <fullName evidence="1">HesB/YadR/YfhF family protein</fullName>
    </submittedName>
</protein>
<gene>
    <name evidence="1" type="ORF">ACFQ3W_13430</name>
</gene>